<dbReference type="RefSeq" id="WP_265764172.1">
    <property type="nucleotide sequence ID" value="NZ_JAGGJA010000001.1"/>
</dbReference>
<name>A0ABT3PI94_9BACT</name>
<organism evidence="1 2">
    <name type="scientific">Fodinibius salsisoli</name>
    <dbReference type="NCBI Taxonomy" id="2820877"/>
    <lineage>
        <taxon>Bacteria</taxon>
        <taxon>Pseudomonadati</taxon>
        <taxon>Balneolota</taxon>
        <taxon>Balneolia</taxon>
        <taxon>Balneolales</taxon>
        <taxon>Balneolaceae</taxon>
        <taxon>Fodinibius</taxon>
    </lineage>
</organism>
<evidence type="ECO:0000313" key="1">
    <source>
        <dbReference type="EMBL" id="MCW9705508.1"/>
    </source>
</evidence>
<protein>
    <submittedName>
        <fullName evidence="1">Uncharacterized protein</fullName>
    </submittedName>
</protein>
<accession>A0ABT3PI94</accession>
<comment type="caution">
    <text evidence="1">The sequence shown here is derived from an EMBL/GenBank/DDBJ whole genome shotgun (WGS) entry which is preliminary data.</text>
</comment>
<dbReference type="Pfam" id="PF20116">
    <property type="entry name" value="DUF6506"/>
    <property type="match status" value="2"/>
</dbReference>
<dbReference type="EMBL" id="JAGGJA010000001">
    <property type="protein sequence ID" value="MCW9705508.1"/>
    <property type="molecule type" value="Genomic_DNA"/>
</dbReference>
<sequence length="198" mass="21520">MDKNRSRALIFAGEYSELRALNHNYIAYAPNPSSAAELAGTLTKDKGVASIELCGGTGLGWISAVRSVVEDDIPVGLVTYPFEVLIDIAKLKERYQSTANQTEEKEVFIILDEHADPQTDRIEERYEGGQVTYVAVSDTLQAVRLASKVAEDGATLIELYGGFDFETADTIHEVTNGDVPIGIATFGFYAGFGFPDKS</sequence>
<proteinExistence type="predicted"/>
<evidence type="ECO:0000313" key="2">
    <source>
        <dbReference type="Proteomes" id="UP001207918"/>
    </source>
</evidence>
<dbReference type="InterPro" id="IPR045441">
    <property type="entry name" value="DUF6506"/>
</dbReference>
<gene>
    <name evidence="1" type="ORF">J6I44_01515</name>
</gene>
<keyword evidence="2" id="KW-1185">Reference proteome</keyword>
<reference evidence="1 2" key="1">
    <citation type="submission" date="2021-03" db="EMBL/GenBank/DDBJ databases">
        <title>Aliifodinibius sp. nov., a new bacterium isolated from saline soil.</title>
        <authorList>
            <person name="Galisteo C."/>
            <person name="De La Haba R."/>
            <person name="Sanchez-Porro C."/>
            <person name="Ventosa A."/>
        </authorList>
    </citation>
    <scope>NUCLEOTIDE SEQUENCE [LARGE SCALE GENOMIC DNA]</scope>
    <source>
        <strain evidence="1 2">1BSP15-2V2</strain>
    </source>
</reference>
<dbReference type="Proteomes" id="UP001207918">
    <property type="component" value="Unassembled WGS sequence"/>
</dbReference>